<keyword evidence="6 7" id="KW-0472">Membrane</keyword>
<protein>
    <submittedName>
        <fullName evidence="9">Putative MFS family arabinose efflux permease</fullName>
    </submittedName>
</protein>
<evidence type="ECO:0000256" key="4">
    <source>
        <dbReference type="ARBA" id="ARBA00022692"/>
    </source>
</evidence>
<evidence type="ECO:0000313" key="9">
    <source>
        <dbReference type="EMBL" id="RZT84645.1"/>
    </source>
</evidence>
<dbReference type="Proteomes" id="UP000291591">
    <property type="component" value="Unassembled WGS sequence"/>
</dbReference>
<evidence type="ECO:0000259" key="8">
    <source>
        <dbReference type="PROSITE" id="PS50850"/>
    </source>
</evidence>
<evidence type="ECO:0000256" key="5">
    <source>
        <dbReference type="ARBA" id="ARBA00022989"/>
    </source>
</evidence>
<evidence type="ECO:0000256" key="3">
    <source>
        <dbReference type="ARBA" id="ARBA00022475"/>
    </source>
</evidence>
<feature type="transmembrane region" description="Helical" evidence="7">
    <location>
        <begin position="143"/>
        <end position="165"/>
    </location>
</feature>
<keyword evidence="10" id="KW-1185">Reference proteome</keyword>
<feature type="transmembrane region" description="Helical" evidence="7">
    <location>
        <begin position="14"/>
        <end position="34"/>
    </location>
</feature>
<sequence length="413" mass="42440">MTGVEQGRAWMRPAVALFGVAYGANQFSPLMVMYREQGHYSATVVAAFFAVYVAGLAPGLLIGGPASDRWGRRAVLLPAAVVSIPASAVIALGAFSEALLYAGRLLFGVCIGVAMAVATTWVKELSGPPHDPSADDGAGARRAAIALTGGFGVGPLVGGLLAQFAPLPMELPYVVHILLMVPAVWLLVRAPETRPSGMRSTRSLLADLKVPAAAHPRFVWLVLPAAPWVFGAASLSFAVQPTTLGGAVGSYGLLVATLITAVTLTSGFLAQYLARRVDARSRLAGTRIGMTLVIAGTLVAAVTAATQSIPVAFAGAVLFGAGYGFTLLSGLQEVQRIAAPEHLAGLTAVFYTLTYVGFLLPLVLSALTPVASYPVLLGAVAVLEVVCLALVVAGARRRSVTATSSRAPAGSRA</sequence>
<feature type="transmembrane region" description="Helical" evidence="7">
    <location>
        <begin position="40"/>
        <end position="62"/>
    </location>
</feature>
<feature type="transmembrane region" description="Helical" evidence="7">
    <location>
        <begin position="286"/>
        <end position="305"/>
    </location>
</feature>
<evidence type="ECO:0000256" key="7">
    <source>
        <dbReference type="SAM" id="Phobius"/>
    </source>
</evidence>
<evidence type="ECO:0000256" key="1">
    <source>
        <dbReference type="ARBA" id="ARBA00004651"/>
    </source>
</evidence>
<dbReference type="OrthoDB" id="5242249at2"/>
<dbReference type="Pfam" id="PF07690">
    <property type="entry name" value="MFS_1"/>
    <property type="match status" value="1"/>
</dbReference>
<dbReference type="EMBL" id="SHKL01000001">
    <property type="protein sequence ID" value="RZT84645.1"/>
    <property type="molecule type" value="Genomic_DNA"/>
</dbReference>
<evidence type="ECO:0000256" key="6">
    <source>
        <dbReference type="ARBA" id="ARBA00023136"/>
    </source>
</evidence>
<accession>A0A4Q7USH7</accession>
<dbReference type="InterPro" id="IPR020846">
    <property type="entry name" value="MFS_dom"/>
</dbReference>
<evidence type="ECO:0000313" key="10">
    <source>
        <dbReference type="Proteomes" id="UP000291591"/>
    </source>
</evidence>
<feature type="transmembrane region" description="Helical" evidence="7">
    <location>
        <begin position="101"/>
        <end position="122"/>
    </location>
</feature>
<gene>
    <name evidence="9" type="ORF">EV383_1496</name>
</gene>
<dbReference type="SUPFAM" id="SSF103473">
    <property type="entry name" value="MFS general substrate transporter"/>
    <property type="match status" value="1"/>
</dbReference>
<name>A0A4Q7USH7_PSEST</name>
<reference evidence="9 10" key="1">
    <citation type="submission" date="2019-02" db="EMBL/GenBank/DDBJ databases">
        <title>Sequencing the genomes of 1000 actinobacteria strains.</title>
        <authorList>
            <person name="Klenk H.-P."/>
        </authorList>
    </citation>
    <scope>NUCLEOTIDE SEQUENCE [LARGE SCALE GENOMIC DNA]</scope>
    <source>
        <strain evidence="9 10">DSM 45779</strain>
    </source>
</reference>
<proteinExistence type="predicted"/>
<feature type="transmembrane region" description="Helical" evidence="7">
    <location>
        <begin position="74"/>
        <end position="95"/>
    </location>
</feature>
<feature type="transmembrane region" description="Helical" evidence="7">
    <location>
        <begin position="373"/>
        <end position="395"/>
    </location>
</feature>
<dbReference type="PANTHER" id="PTHR23517">
    <property type="entry name" value="RESISTANCE PROTEIN MDTM, PUTATIVE-RELATED-RELATED"/>
    <property type="match status" value="1"/>
</dbReference>
<feature type="transmembrane region" description="Helical" evidence="7">
    <location>
        <begin position="311"/>
        <end position="331"/>
    </location>
</feature>
<feature type="transmembrane region" description="Helical" evidence="7">
    <location>
        <begin position="343"/>
        <end position="367"/>
    </location>
</feature>
<feature type="transmembrane region" description="Helical" evidence="7">
    <location>
        <begin position="171"/>
        <end position="188"/>
    </location>
</feature>
<dbReference type="InterPro" id="IPR050171">
    <property type="entry name" value="MFS_Transporters"/>
</dbReference>
<dbReference type="AlphaFoldDB" id="A0A4Q7USH7"/>
<dbReference type="PROSITE" id="PS00216">
    <property type="entry name" value="SUGAR_TRANSPORT_1"/>
    <property type="match status" value="1"/>
</dbReference>
<keyword evidence="3" id="KW-1003">Cell membrane</keyword>
<feature type="transmembrane region" description="Helical" evidence="7">
    <location>
        <begin position="218"/>
        <end position="239"/>
    </location>
</feature>
<dbReference type="Gene3D" id="1.20.1250.20">
    <property type="entry name" value="MFS general substrate transporter like domains"/>
    <property type="match status" value="1"/>
</dbReference>
<dbReference type="PROSITE" id="PS50850">
    <property type="entry name" value="MFS"/>
    <property type="match status" value="1"/>
</dbReference>
<organism evidence="9 10">
    <name type="scientific">Pseudonocardia sediminis</name>
    <dbReference type="NCBI Taxonomy" id="1397368"/>
    <lineage>
        <taxon>Bacteria</taxon>
        <taxon>Bacillati</taxon>
        <taxon>Actinomycetota</taxon>
        <taxon>Actinomycetes</taxon>
        <taxon>Pseudonocardiales</taxon>
        <taxon>Pseudonocardiaceae</taxon>
        <taxon>Pseudonocardia</taxon>
    </lineage>
</organism>
<dbReference type="InterPro" id="IPR011701">
    <property type="entry name" value="MFS"/>
</dbReference>
<keyword evidence="2" id="KW-0813">Transport</keyword>
<dbReference type="GO" id="GO:0022857">
    <property type="term" value="F:transmembrane transporter activity"/>
    <property type="evidence" value="ECO:0007669"/>
    <property type="project" value="InterPro"/>
</dbReference>
<dbReference type="GO" id="GO:0005886">
    <property type="term" value="C:plasma membrane"/>
    <property type="evidence" value="ECO:0007669"/>
    <property type="project" value="UniProtKB-SubCell"/>
</dbReference>
<dbReference type="InterPro" id="IPR005829">
    <property type="entry name" value="Sugar_transporter_CS"/>
</dbReference>
<comment type="subcellular location">
    <subcellularLocation>
        <location evidence="1">Cell membrane</location>
        <topology evidence="1">Multi-pass membrane protein</topology>
    </subcellularLocation>
</comment>
<feature type="transmembrane region" description="Helical" evidence="7">
    <location>
        <begin position="251"/>
        <end position="274"/>
    </location>
</feature>
<feature type="domain" description="Major facilitator superfamily (MFS) profile" evidence="8">
    <location>
        <begin position="1"/>
        <end position="396"/>
    </location>
</feature>
<keyword evidence="4 7" id="KW-0812">Transmembrane</keyword>
<evidence type="ECO:0000256" key="2">
    <source>
        <dbReference type="ARBA" id="ARBA00022448"/>
    </source>
</evidence>
<dbReference type="InterPro" id="IPR036259">
    <property type="entry name" value="MFS_trans_sf"/>
</dbReference>
<comment type="caution">
    <text evidence="9">The sequence shown here is derived from an EMBL/GenBank/DDBJ whole genome shotgun (WGS) entry which is preliminary data.</text>
</comment>
<keyword evidence="5 7" id="KW-1133">Transmembrane helix</keyword>